<name>A0A0F9MQI8_9ZZZZ</name>
<comment type="caution">
    <text evidence="1">The sequence shown here is derived from an EMBL/GenBank/DDBJ whole genome shotgun (WGS) entry which is preliminary data.</text>
</comment>
<evidence type="ECO:0000313" key="1">
    <source>
        <dbReference type="EMBL" id="KKM79000.1"/>
    </source>
</evidence>
<protein>
    <submittedName>
        <fullName evidence="1">Uncharacterized protein</fullName>
    </submittedName>
</protein>
<dbReference type="AlphaFoldDB" id="A0A0F9MQI8"/>
<gene>
    <name evidence="1" type="ORF">LCGC14_1354390</name>
</gene>
<accession>A0A0F9MQI8</accession>
<organism evidence="1">
    <name type="scientific">marine sediment metagenome</name>
    <dbReference type="NCBI Taxonomy" id="412755"/>
    <lineage>
        <taxon>unclassified sequences</taxon>
        <taxon>metagenomes</taxon>
        <taxon>ecological metagenomes</taxon>
    </lineage>
</organism>
<reference evidence="1" key="1">
    <citation type="journal article" date="2015" name="Nature">
        <title>Complex archaea that bridge the gap between prokaryotes and eukaryotes.</title>
        <authorList>
            <person name="Spang A."/>
            <person name="Saw J.H."/>
            <person name="Jorgensen S.L."/>
            <person name="Zaremba-Niedzwiedzka K."/>
            <person name="Martijn J."/>
            <person name="Lind A.E."/>
            <person name="van Eijk R."/>
            <person name="Schleper C."/>
            <person name="Guy L."/>
            <person name="Ettema T.J."/>
        </authorList>
    </citation>
    <scope>NUCLEOTIDE SEQUENCE</scope>
</reference>
<sequence length="62" mass="7278">MPITEIDSKDYELKDHKLCGVGGVYNCSKCRWLEGCRGRYENYEIDDPYRDKQLFKMANPNA</sequence>
<proteinExistence type="predicted"/>
<dbReference type="EMBL" id="LAZR01008400">
    <property type="protein sequence ID" value="KKM79000.1"/>
    <property type="molecule type" value="Genomic_DNA"/>
</dbReference>